<dbReference type="SUPFAM" id="SSF55781">
    <property type="entry name" value="GAF domain-like"/>
    <property type="match status" value="2"/>
</dbReference>
<accession>A0AAD9L339</accession>
<keyword evidence="3" id="KW-1185">Reference proteome</keyword>
<evidence type="ECO:0000259" key="1">
    <source>
        <dbReference type="Pfam" id="PF01590"/>
    </source>
</evidence>
<gene>
    <name evidence="2" type="ORF">NP493_370g05015</name>
</gene>
<dbReference type="Proteomes" id="UP001209878">
    <property type="component" value="Unassembled WGS sequence"/>
</dbReference>
<dbReference type="InterPro" id="IPR003018">
    <property type="entry name" value="GAF"/>
</dbReference>
<dbReference type="EMBL" id="JAODUO010000375">
    <property type="protein sequence ID" value="KAK2181892.1"/>
    <property type="molecule type" value="Genomic_DNA"/>
</dbReference>
<reference evidence="2" key="1">
    <citation type="journal article" date="2023" name="Mol. Biol. Evol.">
        <title>Third-Generation Sequencing Reveals the Adaptive Role of the Epigenome in Three Deep-Sea Polychaetes.</title>
        <authorList>
            <person name="Perez M."/>
            <person name="Aroh O."/>
            <person name="Sun Y."/>
            <person name="Lan Y."/>
            <person name="Juniper S.K."/>
            <person name="Young C.R."/>
            <person name="Angers B."/>
            <person name="Qian P.Y."/>
        </authorList>
    </citation>
    <scope>NUCLEOTIDE SEQUENCE</scope>
    <source>
        <strain evidence="2">R07B-5</strain>
    </source>
</reference>
<dbReference type="Gene3D" id="3.30.450.40">
    <property type="match status" value="2"/>
</dbReference>
<evidence type="ECO:0000313" key="3">
    <source>
        <dbReference type="Proteomes" id="UP001209878"/>
    </source>
</evidence>
<comment type="caution">
    <text evidence="2">The sequence shown here is derived from an EMBL/GenBank/DDBJ whole genome shotgun (WGS) entry which is preliminary data.</text>
</comment>
<proteinExistence type="predicted"/>
<organism evidence="2 3">
    <name type="scientific">Ridgeia piscesae</name>
    <name type="common">Tubeworm</name>
    <dbReference type="NCBI Taxonomy" id="27915"/>
    <lineage>
        <taxon>Eukaryota</taxon>
        <taxon>Metazoa</taxon>
        <taxon>Spiralia</taxon>
        <taxon>Lophotrochozoa</taxon>
        <taxon>Annelida</taxon>
        <taxon>Polychaeta</taxon>
        <taxon>Sedentaria</taxon>
        <taxon>Canalipalpata</taxon>
        <taxon>Sabellida</taxon>
        <taxon>Siboglinidae</taxon>
        <taxon>Ridgeia</taxon>
    </lineage>
</organism>
<sequence length="164" mass="18744">MLSVPIRNMDGDVIGVAQAVNKTEGQNKPFDDHDEKVFTSYVAFCGIALCNAERQERAQLEQRRNQLLLDLARVIFEEQNSLPQLIHKLMRHTQEALRCEQCHVLLLDEVSHVSDHHCAATKCHTGIDRCRDDDGQRLCYVRSLSRWSPVVHLRGDVWCGQVVV</sequence>
<dbReference type="AlphaFoldDB" id="A0AAD9L339"/>
<dbReference type="InterPro" id="IPR029016">
    <property type="entry name" value="GAF-like_dom_sf"/>
</dbReference>
<protein>
    <recommendedName>
        <fullName evidence="1">GAF domain-containing protein</fullName>
    </recommendedName>
</protein>
<name>A0AAD9L339_RIDPI</name>
<dbReference type="Pfam" id="PF01590">
    <property type="entry name" value="GAF"/>
    <property type="match status" value="1"/>
</dbReference>
<evidence type="ECO:0000313" key="2">
    <source>
        <dbReference type="EMBL" id="KAK2181892.1"/>
    </source>
</evidence>
<feature type="domain" description="GAF" evidence="1">
    <location>
        <begin position="1"/>
        <end position="49"/>
    </location>
</feature>